<evidence type="ECO:0008006" key="2">
    <source>
        <dbReference type="Google" id="ProtNLM"/>
    </source>
</evidence>
<name>A0A6L2NXN7_TANCI</name>
<evidence type="ECO:0000313" key="1">
    <source>
        <dbReference type="EMBL" id="GEU89344.1"/>
    </source>
</evidence>
<organism evidence="1">
    <name type="scientific">Tanacetum cinerariifolium</name>
    <name type="common">Dalmatian daisy</name>
    <name type="synonym">Chrysanthemum cinerariifolium</name>
    <dbReference type="NCBI Taxonomy" id="118510"/>
    <lineage>
        <taxon>Eukaryota</taxon>
        <taxon>Viridiplantae</taxon>
        <taxon>Streptophyta</taxon>
        <taxon>Embryophyta</taxon>
        <taxon>Tracheophyta</taxon>
        <taxon>Spermatophyta</taxon>
        <taxon>Magnoliopsida</taxon>
        <taxon>eudicotyledons</taxon>
        <taxon>Gunneridae</taxon>
        <taxon>Pentapetalae</taxon>
        <taxon>asterids</taxon>
        <taxon>campanulids</taxon>
        <taxon>Asterales</taxon>
        <taxon>Asteraceae</taxon>
        <taxon>Asteroideae</taxon>
        <taxon>Anthemideae</taxon>
        <taxon>Anthemidinae</taxon>
        <taxon>Tanacetum</taxon>
    </lineage>
</organism>
<dbReference type="AlphaFoldDB" id="A0A6L2NXN7"/>
<proteinExistence type="predicted"/>
<gene>
    <name evidence="1" type="ORF">Tci_061322</name>
</gene>
<accession>A0A6L2NXN7</accession>
<protein>
    <recommendedName>
        <fullName evidence="2">DUF4283 domain-containing protein</fullName>
    </recommendedName>
</protein>
<dbReference type="EMBL" id="BKCJ010009944">
    <property type="protein sequence ID" value="GEU89344.1"/>
    <property type="molecule type" value="Genomic_DNA"/>
</dbReference>
<comment type="caution">
    <text evidence="1">The sequence shown here is derived from an EMBL/GenBank/DDBJ whole genome shotgun (WGS) entry which is preliminary data.</text>
</comment>
<reference evidence="1" key="1">
    <citation type="journal article" date="2019" name="Sci. Rep.">
        <title>Draft genome of Tanacetum cinerariifolium, the natural source of mosquito coil.</title>
        <authorList>
            <person name="Yamashiro T."/>
            <person name="Shiraishi A."/>
            <person name="Satake H."/>
            <person name="Nakayama K."/>
        </authorList>
    </citation>
    <scope>NUCLEOTIDE SEQUENCE</scope>
</reference>
<sequence>MNSCILAGQATKFVASAARSFFPDIYKCELNTYKPLRKTLLFLRRTLLMFVRRDLPNVYTSTEYVMRFSVLCVTKLSGIGLLTLHGLSCLENGLKSATFIWCIQPVLIGPEFIETEPHQIVFIRILAWKADAYPFVANYVRNTWSKYELVKSMLNSSNGLFFFQFSSKDGLDAMLENVKLHGVLMTAFSEDGLNVITTKLGSLLMLDFYTSEMCMKSWGRSSYVRAMIELRVDVELCSSCKVFRHVLNECPKKVISDVVKNLNNPREATRGVLVGLKINKIERKIIKGKLMFVDDDENPLAPMSNVDNESEVEVVFDETANLMASTSFEGGSDKSYGINSMLEQWKETKQNADSDLYNDDVYEIHDMFDHTL</sequence>